<dbReference type="AlphaFoldDB" id="A0A0J6F7Y9"/>
<evidence type="ECO:0000313" key="2">
    <source>
        <dbReference type="EMBL" id="KMM66283.1"/>
    </source>
</evidence>
<dbReference type="EMBL" id="DS268109">
    <property type="protein sequence ID" value="KMM66283.1"/>
    <property type="molecule type" value="Genomic_DNA"/>
</dbReference>
<feature type="region of interest" description="Disordered" evidence="1">
    <location>
        <begin position="214"/>
        <end position="408"/>
    </location>
</feature>
<feature type="compositionally biased region" description="Low complexity" evidence="1">
    <location>
        <begin position="16"/>
        <end position="37"/>
    </location>
</feature>
<dbReference type="Proteomes" id="UP000054567">
    <property type="component" value="Unassembled WGS sequence"/>
</dbReference>
<proteinExistence type="predicted"/>
<dbReference type="OrthoDB" id="5374569at2759"/>
<gene>
    <name evidence="2" type="ORF">CPAG_02622</name>
</gene>
<protein>
    <submittedName>
        <fullName evidence="2">Uncharacterized protein</fullName>
    </submittedName>
</protein>
<feature type="compositionally biased region" description="Basic and acidic residues" evidence="1">
    <location>
        <begin position="380"/>
        <end position="408"/>
    </location>
</feature>
<name>A0A0J6F7Y9_COCPO</name>
<feature type="compositionally biased region" description="Acidic residues" evidence="1">
    <location>
        <begin position="248"/>
        <end position="257"/>
    </location>
</feature>
<feature type="region of interest" description="Disordered" evidence="1">
    <location>
        <begin position="1"/>
        <end position="68"/>
    </location>
</feature>
<evidence type="ECO:0000256" key="1">
    <source>
        <dbReference type="SAM" id="MobiDB-lite"/>
    </source>
</evidence>
<reference evidence="3" key="2">
    <citation type="journal article" date="2009" name="Genome Res.">
        <title>Comparative genomic analyses of the human fungal pathogens Coccidioides and their relatives.</title>
        <authorList>
            <person name="Sharpton T.J."/>
            <person name="Stajich J.E."/>
            <person name="Rounsley S.D."/>
            <person name="Gardner M.J."/>
            <person name="Wortman J.R."/>
            <person name="Jordar V.S."/>
            <person name="Maiti R."/>
            <person name="Kodira C.D."/>
            <person name="Neafsey D.E."/>
            <person name="Zeng Q."/>
            <person name="Hung C.-Y."/>
            <person name="McMahan C."/>
            <person name="Muszewska A."/>
            <person name="Grynberg M."/>
            <person name="Mandel M.A."/>
            <person name="Kellner E.M."/>
            <person name="Barker B.M."/>
            <person name="Galgiani J.N."/>
            <person name="Orbach M.J."/>
            <person name="Kirkland T.N."/>
            <person name="Cole G.T."/>
            <person name="Henn M.R."/>
            <person name="Birren B.W."/>
            <person name="Taylor J.W."/>
        </authorList>
    </citation>
    <scope>NUCLEOTIDE SEQUENCE [LARGE SCALE GENOMIC DNA]</scope>
    <source>
        <strain evidence="3">RMSCC 3488</strain>
    </source>
</reference>
<reference evidence="3" key="3">
    <citation type="journal article" date="2010" name="Genome Res.">
        <title>Population genomic sequencing of Coccidioides fungi reveals recent hybridization and transposon control.</title>
        <authorList>
            <person name="Neafsey D.E."/>
            <person name="Barker B.M."/>
            <person name="Sharpton T.J."/>
            <person name="Stajich J.E."/>
            <person name="Park D.J."/>
            <person name="Whiston E."/>
            <person name="Hung C.-Y."/>
            <person name="McMahan C."/>
            <person name="White J."/>
            <person name="Sykes S."/>
            <person name="Heiman D."/>
            <person name="Young S."/>
            <person name="Zeng Q."/>
            <person name="Abouelleil A."/>
            <person name="Aftuck L."/>
            <person name="Bessette D."/>
            <person name="Brown A."/>
            <person name="FitzGerald M."/>
            <person name="Lui A."/>
            <person name="Macdonald J.P."/>
            <person name="Priest M."/>
            <person name="Orbach M.J."/>
            <person name="Galgiani J.N."/>
            <person name="Kirkland T.N."/>
            <person name="Cole G.T."/>
            <person name="Birren B.W."/>
            <person name="Henn M.R."/>
            <person name="Taylor J.W."/>
            <person name="Rounsley S.D."/>
        </authorList>
    </citation>
    <scope>NUCLEOTIDE SEQUENCE [LARGE SCALE GENOMIC DNA]</scope>
    <source>
        <strain evidence="3">RMSCC 3488</strain>
    </source>
</reference>
<accession>A0A0J6F7Y9</accession>
<feature type="compositionally biased region" description="Polar residues" evidence="1">
    <location>
        <begin position="267"/>
        <end position="285"/>
    </location>
</feature>
<sequence>MPRTLPWQVKSESRRSATPASSASRTSARASRPATASEKVHAPPRAKRARRDNRSPSTSPVREPPPEELMLEGLENDEVYIMVEDEFLATAQAFTRHLHYAEYARRKKQAKLANEGNLAGISRRTDGKSTLSNKTKKKIEAEVAAEKRRVALDELRNAAGRPLVDSEAEDVDVSEGDKDDDPWVGTHLQPLMAAPKPSRSLVGLHGIKSATKAALGCRGPTSGRVQKRSPPLNLAARGQARNFQEQEISSEDDDSLDMSDKTRPRSAVTTHKSSAAPSRPTTKTVSRLPPVPLTRDPNVLPPVMKASTEPGPSHRPGTAFPPPRSSMISRPPIYQPIKTPQPSKHKSSISKLLDEFDELDESTTPITEDDPSRSVSKAKPAQDSRFEKRRDGVDKLREQRLREVPTFL</sequence>
<reference evidence="2 3" key="1">
    <citation type="submission" date="2007-06" db="EMBL/GenBank/DDBJ databases">
        <title>The Genome Sequence of Coccidioides posadasii RMSCC_3488.</title>
        <authorList>
            <consortium name="Coccidioides Genome Resources Consortium"/>
            <consortium name="The Broad Institute Genome Sequencing Platform"/>
            <person name="Henn M.R."/>
            <person name="Sykes S."/>
            <person name="Young S."/>
            <person name="Jaffe D."/>
            <person name="Berlin A."/>
            <person name="Alvarez P."/>
            <person name="Butler J."/>
            <person name="Gnerre S."/>
            <person name="Grabherr M."/>
            <person name="Mauceli E."/>
            <person name="Brockman W."/>
            <person name="Kodira C."/>
            <person name="Alvarado L."/>
            <person name="Zeng Q."/>
            <person name="Crawford M."/>
            <person name="Antoine C."/>
            <person name="Devon K."/>
            <person name="Galgiani J."/>
            <person name="Orsborn K."/>
            <person name="Lewis M.L."/>
            <person name="Nusbaum C."/>
            <person name="Galagan J."/>
            <person name="Birren B."/>
        </authorList>
    </citation>
    <scope>NUCLEOTIDE SEQUENCE [LARGE SCALE GENOMIC DNA]</scope>
    <source>
        <strain evidence="2 3">RMSCC 3488</strain>
    </source>
</reference>
<organism evidence="2 3">
    <name type="scientific">Coccidioides posadasii RMSCC 3488</name>
    <dbReference type="NCBI Taxonomy" id="454284"/>
    <lineage>
        <taxon>Eukaryota</taxon>
        <taxon>Fungi</taxon>
        <taxon>Dikarya</taxon>
        <taxon>Ascomycota</taxon>
        <taxon>Pezizomycotina</taxon>
        <taxon>Eurotiomycetes</taxon>
        <taxon>Eurotiomycetidae</taxon>
        <taxon>Onygenales</taxon>
        <taxon>Onygenaceae</taxon>
        <taxon>Coccidioides</taxon>
    </lineage>
</organism>
<evidence type="ECO:0000313" key="3">
    <source>
        <dbReference type="Proteomes" id="UP000054567"/>
    </source>
</evidence>
<feature type="compositionally biased region" description="Basic residues" evidence="1">
    <location>
        <begin position="42"/>
        <end position="51"/>
    </location>
</feature>
<dbReference type="VEuPathDB" id="FungiDB:CPAG_02622"/>